<dbReference type="OrthoDB" id="41208at2"/>
<dbReference type="Gene3D" id="3.40.190.10">
    <property type="entry name" value="Periplasmic binding protein-like II"/>
    <property type="match status" value="1"/>
</dbReference>
<dbReference type="RefSeq" id="WP_031391571.1">
    <property type="nucleotide sequence ID" value="NZ_JPNB01000002.1"/>
</dbReference>
<keyword evidence="3 5" id="KW-0732">Signal</keyword>
<evidence type="ECO:0000256" key="2">
    <source>
        <dbReference type="ARBA" id="ARBA00022448"/>
    </source>
</evidence>
<dbReference type="PANTHER" id="PTHR30061">
    <property type="entry name" value="MALTOSE-BINDING PERIPLASMIC PROTEIN"/>
    <property type="match status" value="1"/>
</dbReference>
<comment type="caution">
    <text evidence="6">The sequence shown here is derived from an EMBL/GenBank/DDBJ whole genome shotgun (WGS) entry which is preliminary data.</text>
</comment>
<evidence type="ECO:0000313" key="7">
    <source>
        <dbReference type="Proteomes" id="UP000295718"/>
    </source>
</evidence>
<keyword evidence="2" id="KW-0813">Transport</keyword>
<comment type="similarity">
    <text evidence="1">Belongs to the bacterial solute-binding protein 1 family.</text>
</comment>
<evidence type="ECO:0000256" key="4">
    <source>
        <dbReference type="SAM" id="MobiDB-lite"/>
    </source>
</evidence>
<dbReference type="GO" id="GO:0055052">
    <property type="term" value="C:ATP-binding cassette (ABC) transporter complex, substrate-binding subunit-containing"/>
    <property type="evidence" value="ECO:0007669"/>
    <property type="project" value="TreeGrafter"/>
</dbReference>
<feature type="chain" id="PRO_5039652073" evidence="5">
    <location>
        <begin position="21"/>
        <end position="439"/>
    </location>
</feature>
<dbReference type="PANTHER" id="PTHR30061:SF50">
    <property type="entry name" value="MALTOSE_MALTODEXTRIN-BINDING PERIPLASMIC PROTEIN"/>
    <property type="match status" value="1"/>
</dbReference>
<dbReference type="InterPro" id="IPR006059">
    <property type="entry name" value="SBP"/>
</dbReference>
<dbReference type="GO" id="GO:0042956">
    <property type="term" value="P:maltodextrin transmembrane transport"/>
    <property type="evidence" value="ECO:0007669"/>
    <property type="project" value="TreeGrafter"/>
</dbReference>
<dbReference type="EMBL" id="SLUO01000010">
    <property type="protein sequence ID" value="TCL56966.1"/>
    <property type="molecule type" value="Genomic_DNA"/>
</dbReference>
<gene>
    <name evidence="6" type="ORF">EDD76_110139</name>
</gene>
<dbReference type="SUPFAM" id="SSF53850">
    <property type="entry name" value="Periplasmic binding protein-like II"/>
    <property type="match status" value="1"/>
</dbReference>
<name>A0A4R1QST8_9FIRM</name>
<proteinExistence type="inferred from homology"/>
<organism evidence="6 7">
    <name type="scientific">Kineothrix alysoides</name>
    <dbReference type="NCBI Taxonomy" id="1469948"/>
    <lineage>
        <taxon>Bacteria</taxon>
        <taxon>Bacillati</taxon>
        <taxon>Bacillota</taxon>
        <taxon>Clostridia</taxon>
        <taxon>Lachnospirales</taxon>
        <taxon>Lachnospiraceae</taxon>
        <taxon>Kineothrix</taxon>
    </lineage>
</organism>
<evidence type="ECO:0000256" key="5">
    <source>
        <dbReference type="SAM" id="SignalP"/>
    </source>
</evidence>
<feature type="region of interest" description="Disordered" evidence="4">
    <location>
        <begin position="24"/>
        <end position="60"/>
    </location>
</feature>
<reference evidence="6 7" key="1">
    <citation type="submission" date="2019-03" db="EMBL/GenBank/DDBJ databases">
        <title>Genomic Encyclopedia of Type Strains, Phase IV (KMG-IV): sequencing the most valuable type-strain genomes for metagenomic binning, comparative biology and taxonomic classification.</title>
        <authorList>
            <person name="Goeker M."/>
        </authorList>
    </citation>
    <scope>NUCLEOTIDE SEQUENCE [LARGE SCALE GENOMIC DNA]</scope>
    <source>
        <strain evidence="6 7">DSM 100556</strain>
    </source>
</reference>
<evidence type="ECO:0000256" key="3">
    <source>
        <dbReference type="ARBA" id="ARBA00022729"/>
    </source>
</evidence>
<evidence type="ECO:0000256" key="1">
    <source>
        <dbReference type="ARBA" id="ARBA00008520"/>
    </source>
</evidence>
<dbReference type="CDD" id="cd14748">
    <property type="entry name" value="PBP2_UgpB"/>
    <property type="match status" value="1"/>
</dbReference>
<dbReference type="AlphaFoldDB" id="A0A4R1QST8"/>
<dbReference type="GO" id="GO:0015768">
    <property type="term" value="P:maltose transport"/>
    <property type="evidence" value="ECO:0007669"/>
    <property type="project" value="TreeGrafter"/>
</dbReference>
<sequence length="439" mass="47173">MKKSIALLTALAMVAGTLMACGSSTASTSGEKATEAAGNTAAENENAASTDSGSGTTSADGRTEITFWHYMSEDKEGKYVNQAVEEFNNAQDEIYVTAQYLPRDELMKQYTIGVVSGELPDCGMVDNPDHNSYASMGVFEDITDLYNSWEDASFMEGSINSCYYEGKLYGLPWGNNCLGLFYNKEMLDAAGIAVPTTWSELEAACEKLTTDTCKGLAISAIGNEEGTFQYMPWLLSSGGSVTDLTSEGSKESMSYLYGLIEKGYISRECVNWTQADAEKQFAAGQAAMMINGPWQFSGLADDAPDLAYGVAKVPKADNGEYASVLGGENVAICTGANVEASWKFLTWITSKEKSQDICKSIGRFSPRADVNVQEMFADDPLSSVFAEVMPSAQSRGPSPDWPEISAAIYTAQQEVFTGQKDVDTAMTDAQAKIDAIGSK</sequence>
<keyword evidence="7" id="KW-1185">Reference proteome</keyword>
<accession>A0A4R1QST8</accession>
<feature type="signal peptide" evidence="5">
    <location>
        <begin position="1"/>
        <end position="20"/>
    </location>
</feature>
<evidence type="ECO:0000313" key="6">
    <source>
        <dbReference type="EMBL" id="TCL56966.1"/>
    </source>
</evidence>
<feature type="compositionally biased region" description="Low complexity" evidence="4">
    <location>
        <begin position="35"/>
        <end position="60"/>
    </location>
</feature>
<dbReference type="PROSITE" id="PS51257">
    <property type="entry name" value="PROKAR_LIPOPROTEIN"/>
    <property type="match status" value="1"/>
</dbReference>
<dbReference type="Pfam" id="PF13416">
    <property type="entry name" value="SBP_bac_8"/>
    <property type="match status" value="1"/>
</dbReference>
<protein>
    <submittedName>
        <fullName evidence="6">Carbohydrate ABC transporter substrate-binding protein (CUT1 family)</fullName>
    </submittedName>
</protein>
<dbReference type="GO" id="GO:1901982">
    <property type="term" value="F:maltose binding"/>
    <property type="evidence" value="ECO:0007669"/>
    <property type="project" value="TreeGrafter"/>
</dbReference>
<dbReference type="STRING" id="1469948.GCA_000732725_02908"/>
<dbReference type="Proteomes" id="UP000295718">
    <property type="component" value="Unassembled WGS sequence"/>
</dbReference>